<keyword evidence="1" id="KW-0812">Transmembrane</keyword>
<dbReference type="AlphaFoldDB" id="A0A915IAA2"/>
<evidence type="ECO:0000256" key="1">
    <source>
        <dbReference type="SAM" id="Phobius"/>
    </source>
</evidence>
<feature type="transmembrane region" description="Helical" evidence="1">
    <location>
        <begin position="24"/>
        <end position="43"/>
    </location>
</feature>
<name>A0A915IAA2_ROMCU</name>
<evidence type="ECO:0000313" key="3">
    <source>
        <dbReference type="WBParaSite" id="nRc.2.0.1.t10211-RA"/>
    </source>
</evidence>
<organism evidence="2 3">
    <name type="scientific">Romanomermis culicivorax</name>
    <name type="common">Nematode worm</name>
    <dbReference type="NCBI Taxonomy" id="13658"/>
    <lineage>
        <taxon>Eukaryota</taxon>
        <taxon>Metazoa</taxon>
        <taxon>Ecdysozoa</taxon>
        <taxon>Nematoda</taxon>
        <taxon>Enoplea</taxon>
        <taxon>Dorylaimia</taxon>
        <taxon>Mermithida</taxon>
        <taxon>Mermithoidea</taxon>
        <taxon>Mermithidae</taxon>
        <taxon>Romanomermis</taxon>
    </lineage>
</organism>
<reference evidence="3" key="1">
    <citation type="submission" date="2022-11" db="UniProtKB">
        <authorList>
            <consortium name="WormBaseParasite"/>
        </authorList>
    </citation>
    <scope>IDENTIFICATION</scope>
</reference>
<keyword evidence="1" id="KW-1133">Transmembrane helix</keyword>
<accession>A0A915IAA2</accession>
<dbReference type="WBParaSite" id="nRc.2.0.1.t10211-RA">
    <property type="protein sequence ID" value="nRc.2.0.1.t10211-RA"/>
    <property type="gene ID" value="nRc.2.0.1.g10211"/>
</dbReference>
<dbReference type="Proteomes" id="UP000887565">
    <property type="component" value="Unplaced"/>
</dbReference>
<protein>
    <submittedName>
        <fullName evidence="3">Uncharacterized protein</fullName>
    </submittedName>
</protein>
<keyword evidence="1" id="KW-0472">Membrane</keyword>
<sequence>MDELLYALKTNEQETSTSVTLQKFVFSAIQLILNVFLAAINLINENFSFALPTIMLGNGLFVDASIQHRE</sequence>
<proteinExistence type="predicted"/>
<keyword evidence="2" id="KW-1185">Reference proteome</keyword>
<evidence type="ECO:0000313" key="2">
    <source>
        <dbReference type="Proteomes" id="UP000887565"/>
    </source>
</evidence>